<dbReference type="AlphaFoldDB" id="A0AA97A6H9"/>
<reference evidence="1 2" key="1">
    <citation type="submission" date="2023-07" db="EMBL/GenBank/DDBJ databases">
        <title>Closed genome sequence of Methanosarcinaceae archaeon Am2.</title>
        <authorList>
            <person name="Poehlein A."/>
            <person name="Protasov E."/>
            <person name="Platt K."/>
            <person name="Reeh H."/>
            <person name="Daniel R."/>
            <person name="Brune A."/>
        </authorList>
    </citation>
    <scope>NUCLEOTIDE SEQUENCE [LARGE SCALE GENOMIC DNA]</scope>
    <source>
        <strain evidence="1 2">Am2</strain>
    </source>
</reference>
<evidence type="ECO:0000313" key="2">
    <source>
        <dbReference type="Proteomes" id="UP001304970"/>
    </source>
</evidence>
<organism evidence="1 2">
    <name type="scientific">Methanolapillus ohkumae</name>
    <dbReference type="NCBI Taxonomy" id="3028298"/>
    <lineage>
        <taxon>Archaea</taxon>
        <taxon>Methanobacteriati</taxon>
        <taxon>Methanobacteriota</taxon>
        <taxon>Stenosarchaea group</taxon>
        <taxon>Methanomicrobia</taxon>
        <taxon>Methanosarcinales</taxon>
        <taxon>Methanosarcinaceae</taxon>
        <taxon>Methanolapillus</taxon>
    </lineage>
</organism>
<proteinExistence type="predicted"/>
<dbReference type="Proteomes" id="UP001304970">
    <property type="component" value="Chromosome"/>
</dbReference>
<evidence type="ECO:0000313" key="1">
    <source>
        <dbReference type="EMBL" id="WNY27338.1"/>
    </source>
</evidence>
<accession>A0AA97A6H9</accession>
<name>A0AA97A6H9_9EURY</name>
<gene>
    <name evidence="1" type="ORF">MsAm2_11310</name>
</gene>
<sequence>MDENERHLLQLQDKMEKMNDDDLLKFIFENYPEAGWCGKRKLVIRKILTFERFRIYGDKDPSKPD</sequence>
<keyword evidence="2" id="KW-1185">Reference proteome</keyword>
<protein>
    <submittedName>
        <fullName evidence="1">Uncharacterized protein</fullName>
    </submittedName>
</protein>
<dbReference type="EMBL" id="CP131061">
    <property type="protein sequence ID" value="WNY27338.1"/>
    <property type="molecule type" value="Genomic_DNA"/>
</dbReference>
<dbReference type="GeneID" id="89228556"/>
<dbReference type="RefSeq" id="WP_338097315.1">
    <property type="nucleotide sequence ID" value="NZ_CP131061.1"/>
</dbReference>